<protein>
    <recommendedName>
        <fullName evidence="7">Rhodopsin domain-containing protein</fullName>
    </recommendedName>
</protein>
<feature type="transmembrane region" description="Helical" evidence="6">
    <location>
        <begin position="64"/>
        <end position="88"/>
    </location>
</feature>
<evidence type="ECO:0000256" key="1">
    <source>
        <dbReference type="ARBA" id="ARBA00004141"/>
    </source>
</evidence>
<keyword evidence="4 6" id="KW-0472">Membrane</keyword>
<dbReference type="OrthoDB" id="10017208at2759"/>
<dbReference type="Proteomes" id="UP000664534">
    <property type="component" value="Unassembled WGS sequence"/>
</dbReference>
<dbReference type="EMBL" id="CAJPDT010000118">
    <property type="protein sequence ID" value="CAF9939409.1"/>
    <property type="molecule type" value="Genomic_DNA"/>
</dbReference>
<evidence type="ECO:0000256" key="4">
    <source>
        <dbReference type="ARBA" id="ARBA00023136"/>
    </source>
</evidence>
<evidence type="ECO:0000256" key="2">
    <source>
        <dbReference type="ARBA" id="ARBA00022692"/>
    </source>
</evidence>
<organism evidence="8 9">
    <name type="scientific">Imshaugia aleurites</name>
    <dbReference type="NCBI Taxonomy" id="172621"/>
    <lineage>
        <taxon>Eukaryota</taxon>
        <taxon>Fungi</taxon>
        <taxon>Dikarya</taxon>
        <taxon>Ascomycota</taxon>
        <taxon>Pezizomycotina</taxon>
        <taxon>Lecanoromycetes</taxon>
        <taxon>OSLEUM clade</taxon>
        <taxon>Lecanoromycetidae</taxon>
        <taxon>Lecanorales</taxon>
        <taxon>Lecanorineae</taxon>
        <taxon>Parmeliaceae</taxon>
        <taxon>Imshaugia</taxon>
    </lineage>
</organism>
<proteinExistence type="inferred from homology"/>
<feature type="transmembrane region" description="Helical" evidence="6">
    <location>
        <begin position="34"/>
        <end position="52"/>
    </location>
</feature>
<dbReference type="InterPro" id="IPR049326">
    <property type="entry name" value="Rhodopsin_dom_fungi"/>
</dbReference>
<evidence type="ECO:0000256" key="5">
    <source>
        <dbReference type="ARBA" id="ARBA00038359"/>
    </source>
</evidence>
<dbReference type="AlphaFoldDB" id="A0A8H3PFS8"/>
<keyword evidence="2 6" id="KW-0812">Transmembrane</keyword>
<accession>A0A8H3PFS8</accession>
<dbReference type="PANTHER" id="PTHR33048:SF47">
    <property type="entry name" value="INTEGRAL MEMBRANE PROTEIN-RELATED"/>
    <property type="match status" value="1"/>
</dbReference>
<evidence type="ECO:0000256" key="3">
    <source>
        <dbReference type="ARBA" id="ARBA00022989"/>
    </source>
</evidence>
<keyword evidence="3 6" id="KW-1133">Transmembrane helix</keyword>
<keyword evidence="9" id="KW-1185">Reference proteome</keyword>
<evidence type="ECO:0000256" key="6">
    <source>
        <dbReference type="SAM" id="Phobius"/>
    </source>
</evidence>
<comment type="similarity">
    <text evidence="5">Belongs to the SAT4 family.</text>
</comment>
<evidence type="ECO:0000259" key="7">
    <source>
        <dbReference type="Pfam" id="PF20684"/>
    </source>
</evidence>
<dbReference type="GO" id="GO:0016020">
    <property type="term" value="C:membrane"/>
    <property type="evidence" value="ECO:0007669"/>
    <property type="project" value="UniProtKB-SubCell"/>
</dbReference>
<comment type="subcellular location">
    <subcellularLocation>
        <location evidence="1">Membrane</location>
        <topology evidence="1">Multi-pass membrane protein</topology>
    </subcellularLocation>
</comment>
<reference evidence="8" key="1">
    <citation type="submission" date="2021-03" db="EMBL/GenBank/DDBJ databases">
        <authorList>
            <person name="Tagirdzhanova G."/>
        </authorList>
    </citation>
    <scope>NUCLEOTIDE SEQUENCE</scope>
</reference>
<feature type="transmembrane region" description="Helical" evidence="6">
    <location>
        <begin position="108"/>
        <end position="132"/>
    </location>
</feature>
<feature type="domain" description="Rhodopsin" evidence="7">
    <location>
        <begin position="4"/>
        <end position="209"/>
    </location>
</feature>
<dbReference type="PANTHER" id="PTHR33048">
    <property type="entry name" value="PTH11-LIKE INTEGRAL MEMBRANE PROTEIN (AFU_ORTHOLOGUE AFUA_5G11245)"/>
    <property type="match status" value="1"/>
</dbReference>
<comment type="caution">
    <text evidence="8">The sequence shown here is derived from an EMBL/GenBank/DDBJ whole genome shotgun (WGS) entry which is preliminary data.</text>
</comment>
<dbReference type="InterPro" id="IPR052337">
    <property type="entry name" value="SAT4-like"/>
</dbReference>
<evidence type="ECO:0000313" key="8">
    <source>
        <dbReference type="EMBL" id="CAF9939409.1"/>
    </source>
</evidence>
<gene>
    <name evidence="8" type="ORF">IMSHALPRED_001334</name>
</gene>
<feature type="transmembrane region" description="Helical" evidence="6">
    <location>
        <begin position="144"/>
        <end position="166"/>
    </location>
</feature>
<name>A0A8H3PFS8_9LECA</name>
<sequence>MILLDAQHGLGEHVEVAGPSGVMFYMHTLYVDGLVYNLCLATVKISVLCFYQRIFSVTKRTRQVLWITAGITIAWCVSVEMACLFECIPIKAVWTPTIKAKCIDALQFYYGSAGSSIVLDFALLAIPVPLLWQLHMDWSHKAALMTTFLLGYLNPVISFVRLAYLIKLGPKIHDQDITWNYFDLTTWSIAECSVALISAHIPSLQFLFTRFVKHLKQPSKRSTMSGTHAGGDDARQEGAFQLLREDQAALGFKQVPDQYGVSACTQNNGVSDDEFELEPANTTASRIHVSHRIDIVSSQSNRDDRLGLEHV</sequence>
<evidence type="ECO:0000313" key="9">
    <source>
        <dbReference type="Proteomes" id="UP000664534"/>
    </source>
</evidence>
<dbReference type="Pfam" id="PF20684">
    <property type="entry name" value="Fung_rhodopsin"/>
    <property type="match status" value="1"/>
</dbReference>